<name>A0ABW0HNY0_9HYPH</name>
<proteinExistence type="predicted"/>
<evidence type="ECO:0000313" key="1">
    <source>
        <dbReference type="EMBL" id="MFC5396799.1"/>
    </source>
</evidence>
<keyword evidence="2" id="KW-1185">Reference proteome</keyword>
<accession>A0ABW0HNY0</accession>
<dbReference type="SUPFAM" id="SSF54427">
    <property type="entry name" value="NTF2-like"/>
    <property type="match status" value="1"/>
</dbReference>
<dbReference type="Proteomes" id="UP001596104">
    <property type="component" value="Unassembled WGS sequence"/>
</dbReference>
<dbReference type="Gene3D" id="3.10.450.50">
    <property type="match status" value="1"/>
</dbReference>
<evidence type="ECO:0008006" key="3">
    <source>
        <dbReference type="Google" id="ProtNLM"/>
    </source>
</evidence>
<evidence type="ECO:0000313" key="2">
    <source>
        <dbReference type="Proteomes" id="UP001596104"/>
    </source>
</evidence>
<gene>
    <name evidence="1" type="ORF">ACFPPC_29545</name>
</gene>
<dbReference type="EMBL" id="JBHSLV010000078">
    <property type="protein sequence ID" value="MFC5396799.1"/>
    <property type="molecule type" value="Genomic_DNA"/>
</dbReference>
<comment type="caution">
    <text evidence="1">The sequence shown here is derived from an EMBL/GenBank/DDBJ whole genome shotgun (WGS) entry which is preliminary data.</text>
</comment>
<organism evidence="1 2">
    <name type="scientific">Bosea vestrisii</name>
    <dbReference type="NCBI Taxonomy" id="151416"/>
    <lineage>
        <taxon>Bacteria</taxon>
        <taxon>Pseudomonadati</taxon>
        <taxon>Pseudomonadota</taxon>
        <taxon>Alphaproteobacteria</taxon>
        <taxon>Hyphomicrobiales</taxon>
        <taxon>Boseaceae</taxon>
        <taxon>Bosea</taxon>
    </lineage>
</organism>
<dbReference type="InterPro" id="IPR032710">
    <property type="entry name" value="NTF2-like_dom_sf"/>
</dbReference>
<protein>
    <recommendedName>
        <fullName evidence="3">SnoaL-like domain-containing protein</fullName>
    </recommendedName>
</protein>
<sequence>MTKNSAVDVVLAVLTSVERRDRDRLGLYHPQIEFRWPPSLPYGGAFRGEAEVGMMVKHFGEIWNPLQPTPEERRLDPRVVAIGEEGRVVVNYIWRGLDQQKRRFETETLAEYQVRDGMLARAQMFYFDLVGLASFLEGAGIVVTKKSS</sequence>
<reference evidence="2" key="1">
    <citation type="journal article" date="2019" name="Int. J. Syst. Evol. Microbiol.">
        <title>The Global Catalogue of Microorganisms (GCM) 10K type strain sequencing project: providing services to taxonomists for standard genome sequencing and annotation.</title>
        <authorList>
            <consortium name="The Broad Institute Genomics Platform"/>
            <consortium name="The Broad Institute Genome Sequencing Center for Infectious Disease"/>
            <person name="Wu L."/>
            <person name="Ma J."/>
        </authorList>
    </citation>
    <scope>NUCLEOTIDE SEQUENCE [LARGE SCALE GENOMIC DNA]</scope>
    <source>
        <strain evidence="2">CGMCC 1.16326</strain>
    </source>
</reference>
<dbReference type="RefSeq" id="WP_377013516.1">
    <property type="nucleotide sequence ID" value="NZ_JBHSLV010000078.1"/>
</dbReference>